<feature type="region of interest" description="Disordered" evidence="2">
    <location>
        <begin position="98"/>
        <end position="227"/>
    </location>
</feature>
<dbReference type="PROSITE" id="PS51885">
    <property type="entry name" value="NEPRILYSIN"/>
    <property type="match status" value="1"/>
</dbReference>
<feature type="compositionally biased region" description="Basic and acidic residues" evidence="2">
    <location>
        <begin position="122"/>
        <end position="135"/>
    </location>
</feature>
<feature type="region of interest" description="Disordered" evidence="2">
    <location>
        <begin position="916"/>
        <end position="944"/>
    </location>
</feature>
<keyword evidence="3" id="KW-0472">Membrane</keyword>
<evidence type="ECO:0000259" key="4">
    <source>
        <dbReference type="Pfam" id="PF05649"/>
    </source>
</evidence>
<dbReference type="SUPFAM" id="SSF55486">
    <property type="entry name" value="Metalloproteases ('zincins'), catalytic domain"/>
    <property type="match status" value="1"/>
</dbReference>
<feature type="region of interest" description="Disordered" evidence="2">
    <location>
        <begin position="1"/>
        <end position="78"/>
    </location>
</feature>
<evidence type="ECO:0000256" key="1">
    <source>
        <dbReference type="ARBA" id="ARBA00007357"/>
    </source>
</evidence>
<dbReference type="PANTHER" id="PTHR11733:SF241">
    <property type="entry name" value="GH26575P-RELATED"/>
    <property type="match status" value="1"/>
</dbReference>
<proteinExistence type="inferred from homology"/>
<evidence type="ECO:0000313" key="5">
    <source>
        <dbReference type="EMBL" id="KAH8039671.1"/>
    </source>
</evidence>
<accession>A0A9J6EZQ0</accession>
<dbReference type="EMBL" id="JABSTU010000001">
    <property type="protein sequence ID" value="KAH8039671.1"/>
    <property type="molecule type" value="Genomic_DNA"/>
</dbReference>
<feature type="compositionally biased region" description="Basic and acidic residues" evidence="2">
    <location>
        <begin position="195"/>
        <end position="223"/>
    </location>
</feature>
<dbReference type="Gene3D" id="1.10.1380.10">
    <property type="entry name" value="Neutral endopeptidase , domain2"/>
    <property type="match status" value="1"/>
</dbReference>
<dbReference type="GO" id="GO:0005886">
    <property type="term" value="C:plasma membrane"/>
    <property type="evidence" value="ECO:0007669"/>
    <property type="project" value="TreeGrafter"/>
</dbReference>
<dbReference type="AlphaFoldDB" id="A0A9J6EZQ0"/>
<dbReference type="PANTHER" id="PTHR11733">
    <property type="entry name" value="ZINC METALLOPROTEASE FAMILY M13 NEPRILYSIN-RELATED"/>
    <property type="match status" value="1"/>
</dbReference>
<keyword evidence="3" id="KW-1133">Transmembrane helix</keyword>
<feature type="compositionally biased region" description="Basic and acidic residues" evidence="2">
    <location>
        <begin position="63"/>
        <end position="72"/>
    </location>
</feature>
<comment type="similarity">
    <text evidence="1">Belongs to the peptidase M13 family.</text>
</comment>
<reference evidence="5" key="1">
    <citation type="journal article" date="2020" name="Cell">
        <title>Large-Scale Comparative Analyses of Tick Genomes Elucidate Their Genetic Diversity and Vector Capacities.</title>
        <authorList>
            <consortium name="Tick Genome and Microbiome Consortium (TIGMIC)"/>
            <person name="Jia N."/>
            <person name="Wang J."/>
            <person name="Shi W."/>
            <person name="Du L."/>
            <person name="Sun Y."/>
            <person name="Zhan W."/>
            <person name="Jiang J.F."/>
            <person name="Wang Q."/>
            <person name="Zhang B."/>
            <person name="Ji P."/>
            <person name="Bell-Sakyi L."/>
            <person name="Cui X.M."/>
            <person name="Yuan T.T."/>
            <person name="Jiang B.G."/>
            <person name="Yang W.F."/>
            <person name="Lam T.T."/>
            <person name="Chang Q.C."/>
            <person name="Ding S.J."/>
            <person name="Wang X.J."/>
            <person name="Zhu J.G."/>
            <person name="Ruan X.D."/>
            <person name="Zhao L."/>
            <person name="Wei J.T."/>
            <person name="Ye R.Z."/>
            <person name="Que T.C."/>
            <person name="Du C.H."/>
            <person name="Zhou Y.H."/>
            <person name="Cheng J.X."/>
            <person name="Dai P.F."/>
            <person name="Guo W.B."/>
            <person name="Han X.H."/>
            <person name="Huang E.J."/>
            <person name="Li L.F."/>
            <person name="Wei W."/>
            <person name="Gao Y.C."/>
            <person name="Liu J.Z."/>
            <person name="Shao H.Z."/>
            <person name="Wang X."/>
            <person name="Wang C.C."/>
            <person name="Yang T.C."/>
            <person name="Huo Q.B."/>
            <person name="Li W."/>
            <person name="Chen H.Y."/>
            <person name="Chen S.E."/>
            <person name="Zhou L.G."/>
            <person name="Ni X.B."/>
            <person name="Tian J.H."/>
            <person name="Sheng Y."/>
            <person name="Liu T."/>
            <person name="Pan Y.S."/>
            <person name="Xia L.Y."/>
            <person name="Li J."/>
            <person name="Zhao F."/>
            <person name="Cao W.C."/>
        </authorList>
    </citation>
    <scope>NUCLEOTIDE SEQUENCE</scope>
    <source>
        <strain evidence="5">Rmic-2018</strain>
    </source>
</reference>
<keyword evidence="3" id="KW-0812">Transmembrane</keyword>
<evidence type="ECO:0000313" key="6">
    <source>
        <dbReference type="Proteomes" id="UP000821866"/>
    </source>
</evidence>
<dbReference type="InterPro" id="IPR042089">
    <property type="entry name" value="Peptidase_M13_dom_2"/>
</dbReference>
<evidence type="ECO:0000256" key="3">
    <source>
        <dbReference type="SAM" id="Phobius"/>
    </source>
</evidence>
<protein>
    <recommendedName>
        <fullName evidence="4">Peptidase M13 N-terminal domain-containing protein</fullName>
    </recommendedName>
</protein>
<dbReference type="Proteomes" id="UP000821866">
    <property type="component" value="Chromosome 1"/>
</dbReference>
<dbReference type="GO" id="GO:0016485">
    <property type="term" value="P:protein processing"/>
    <property type="evidence" value="ECO:0007669"/>
    <property type="project" value="TreeGrafter"/>
</dbReference>
<feature type="domain" description="Peptidase M13 N-terminal" evidence="4">
    <location>
        <begin position="317"/>
        <end position="655"/>
    </location>
</feature>
<dbReference type="Pfam" id="PF05649">
    <property type="entry name" value="Peptidase_M13_N"/>
    <property type="match status" value="1"/>
</dbReference>
<comment type="caution">
    <text evidence="5">The sequence shown here is derived from an EMBL/GenBank/DDBJ whole genome shotgun (WGS) entry which is preliminary data.</text>
</comment>
<dbReference type="InterPro" id="IPR000718">
    <property type="entry name" value="Peptidase_M13"/>
</dbReference>
<dbReference type="InterPro" id="IPR008753">
    <property type="entry name" value="Peptidase_M13_N"/>
</dbReference>
<organism evidence="5 6">
    <name type="scientific">Rhipicephalus microplus</name>
    <name type="common">Cattle tick</name>
    <name type="synonym">Boophilus microplus</name>
    <dbReference type="NCBI Taxonomy" id="6941"/>
    <lineage>
        <taxon>Eukaryota</taxon>
        <taxon>Metazoa</taxon>
        <taxon>Ecdysozoa</taxon>
        <taxon>Arthropoda</taxon>
        <taxon>Chelicerata</taxon>
        <taxon>Arachnida</taxon>
        <taxon>Acari</taxon>
        <taxon>Parasitiformes</taxon>
        <taxon>Ixodida</taxon>
        <taxon>Ixodoidea</taxon>
        <taxon>Ixodidae</taxon>
        <taxon>Rhipicephalinae</taxon>
        <taxon>Rhipicephalus</taxon>
        <taxon>Boophilus</taxon>
    </lineage>
</organism>
<dbReference type="VEuPathDB" id="VectorBase:LOC119163654"/>
<reference evidence="5" key="2">
    <citation type="submission" date="2021-09" db="EMBL/GenBank/DDBJ databases">
        <authorList>
            <person name="Jia N."/>
            <person name="Wang J."/>
            <person name="Shi W."/>
            <person name="Du L."/>
            <person name="Sun Y."/>
            <person name="Zhan W."/>
            <person name="Jiang J."/>
            <person name="Wang Q."/>
            <person name="Zhang B."/>
            <person name="Ji P."/>
            <person name="Sakyi L.B."/>
            <person name="Cui X."/>
            <person name="Yuan T."/>
            <person name="Jiang B."/>
            <person name="Yang W."/>
            <person name="Lam T.T.-Y."/>
            <person name="Chang Q."/>
            <person name="Ding S."/>
            <person name="Wang X."/>
            <person name="Zhu J."/>
            <person name="Ruan X."/>
            <person name="Zhao L."/>
            <person name="Wei J."/>
            <person name="Que T."/>
            <person name="Du C."/>
            <person name="Cheng J."/>
            <person name="Dai P."/>
            <person name="Han X."/>
            <person name="Huang E."/>
            <person name="Gao Y."/>
            <person name="Liu J."/>
            <person name="Shao H."/>
            <person name="Ye R."/>
            <person name="Li L."/>
            <person name="Wei W."/>
            <person name="Wang X."/>
            <person name="Wang C."/>
            <person name="Huo Q."/>
            <person name="Li W."/>
            <person name="Guo W."/>
            <person name="Chen H."/>
            <person name="Chen S."/>
            <person name="Zhou L."/>
            <person name="Zhou L."/>
            <person name="Ni X."/>
            <person name="Tian J."/>
            <person name="Zhou Y."/>
            <person name="Sheng Y."/>
            <person name="Liu T."/>
            <person name="Pan Y."/>
            <person name="Xia L."/>
            <person name="Li J."/>
            <person name="Zhao F."/>
            <person name="Cao W."/>
        </authorList>
    </citation>
    <scope>NUCLEOTIDE SEQUENCE</scope>
    <source>
        <strain evidence="5">Rmic-2018</strain>
        <tissue evidence="5">Larvae</tissue>
    </source>
</reference>
<feature type="compositionally biased region" description="Polar residues" evidence="2">
    <location>
        <begin position="916"/>
        <end position="934"/>
    </location>
</feature>
<keyword evidence="6" id="KW-1185">Reference proteome</keyword>
<dbReference type="InterPro" id="IPR024079">
    <property type="entry name" value="MetalloPept_cat_dom_sf"/>
</dbReference>
<sequence>MDGPSKRTLIESGSTVDATPGPSGRTSGVPTNQESVASPEGTKTDSSAMANQPKETTLTSVAGDKEPPDDGRQPLSVIGSVTPNYVLPALADLEDLPALQDILPPGEQQDEASSPVSGSAKHSGEKDTTPKDSRGTPRSMRGSKDARSPVMGSKDPQGSTQRKDPARSTKSGEYAAGSRKRSNYAVDSVKATKGTKYESDSRNVDDSDNDRSLSSSKETHEAPLKFPTVVTFQEVPVDDHKPVPTSPSPVKPQRHSLIVLGVVALVAILLLLILMMLMRGSAATAHTSDVPAATCTSEHCQKVARLLLDSVAPDVNPCENFYLRVCGGWKYAGSQGEVLFQKLAEDVTILLRNVTVPATGQSPTEKAALAYQACEDVVTKNNTNVTTLLQILEEAGLYSPPGWTGPLDALNATFYLHFRWRIAAPMKFTYVRHTDRGITLRMAPSESLKAYARRRKKPGYYDDVRKEYEFFQTTYEQNKLPHLTYDDWKKIDETIIADSTDALQEANSMKNFSGWNESTVRYAIRGVSKQQWTGILKTYLNHSGALRFYVDSLFLFKKFIEMPLDVGNAVAQAYHRWYLSEVLMRRVYAPWIIKDFPSFDEALKYHRGYCFAIIEQAASFALLAPYIKKAFKDGVKDDIVRLLKMVRGAYNDVFDEGIQMRSGVNMMPMYTNGTGHLFDRLMFSEEKYLTESYALYDDMTSDTLQNWRRLMIGRSRTLWTRVSLGVAGLLPAELLYYEIDGVSNEIILRPDVAVLPFYDSGAPLVLKLASLGSLMASAMAKVLYATQENTARWHATANCIFSKQEQSANSTGGKIVVLERVIALAVTVLAAMTGTKDDEPLTLPGIADLSGMQLLFALWCYQQCGEKAGERLCNEPIREIGVFADVFHCGANTMMRRDSACSAAWFKPLNLGSTTPGETTVSGANTQPDNSTNADDAPLSLRAR</sequence>
<feature type="compositionally biased region" description="Polar residues" evidence="2">
    <location>
        <begin position="44"/>
        <end position="60"/>
    </location>
</feature>
<evidence type="ECO:0000256" key="2">
    <source>
        <dbReference type="SAM" id="MobiDB-lite"/>
    </source>
</evidence>
<dbReference type="Gene3D" id="3.40.390.10">
    <property type="entry name" value="Collagenase (Catalytic Domain)"/>
    <property type="match status" value="1"/>
</dbReference>
<name>A0A9J6EZQ0_RHIMP</name>
<feature type="compositionally biased region" description="Polar residues" evidence="2">
    <location>
        <begin position="24"/>
        <end position="36"/>
    </location>
</feature>
<dbReference type="GO" id="GO:0004222">
    <property type="term" value="F:metalloendopeptidase activity"/>
    <property type="evidence" value="ECO:0007669"/>
    <property type="project" value="InterPro"/>
</dbReference>
<feature type="transmembrane region" description="Helical" evidence="3">
    <location>
        <begin position="257"/>
        <end position="278"/>
    </location>
</feature>
<gene>
    <name evidence="5" type="ORF">HPB51_008264</name>
</gene>